<keyword evidence="5" id="KW-1185">Reference proteome</keyword>
<name>A0A5C0UJ28_9RICK</name>
<dbReference type="Proteomes" id="UP000323844">
    <property type="component" value="Chromosome"/>
</dbReference>
<comment type="similarity">
    <text evidence="1 2">Belongs to the small heat shock protein (HSP20) family.</text>
</comment>
<organism evidence="4 5">
    <name type="scientific">Candidatus Sneabacter namystus</name>
    <dbReference type="NCBI Taxonomy" id="2601646"/>
    <lineage>
        <taxon>Bacteria</taxon>
        <taxon>Pseudomonadati</taxon>
        <taxon>Pseudomonadota</taxon>
        <taxon>Alphaproteobacteria</taxon>
        <taxon>Rickettsiales</taxon>
        <taxon>Rickettsiaceae</taxon>
        <taxon>Rickettsieae</taxon>
        <taxon>Candidatus Sneabacter</taxon>
    </lineage>
</organism>
<evidence type="ECO:0000259" key="3">
    <source>
        <dbReference type="PROSITE" id="PS01031"/>
    </source>
</evidence>
<gene>
    <name evidence="4" type="ORF">FZC37_02590</name>
</gene>
<feature type="domain" description="SHSP" evidence="3">
    <location>
        <begin position="50"/>
        <end position="165"/>
    </location>
</feature>
<dbReference type="InterPro" id="IPR031107">
    <property type="entry name" value="Small_HSP"/>
</dbReference>
<reference evidence="4 5" key="1">
    <citation type="submission" date="2019-08" db="EMBL/GenBank/DDBJ databases">
        <title>Highly reduced genomes of protist endosymbionts show evolutionary convergence.</title>
        <authorList>
            <person name="George E."/>
            <person name="Husnik F."/>
            <person name="Tashyreva D."/>
            <person name="Prokopchuk G."/>
            <person name="Horak A."/>
            <person name="Kwong W.K."/>
            <person name="Lukes J."/>
            <person name="Keeling P.J."/>
        </authorList>
    </citation>
    <scope>NUCLEOTIDE SEQUENCE [LARGE SCALE GENOMIC DNA]</scope>
    <source>
        <strain evidence="4">1621</strain>
    </source>
</reference>
<evidence type="ECO:0000313" key="4">
    <source>
        <dbReference type="EMBL" id="QEK39799.1"/>
    </source>
</evidence>
<sequence>MSKNLEKSRYNPFYGLREDPAAMFDSPIEKVMDQLFRSALGIYDRENKKGIGRAFFPKVDVAENKESFFIQAELPGVKKEDVKIEMMDDSMIISGHKESVERQTDKEKGFYHCESYCGDFRRVISFPCDIERENIKAKFNNGILTIDIPKSKKSIDKSKIIQIEG</sequence>
<dbReference type="PANTHER" id="PTHR11527">
    <property type="entry name" value="HEAT-SHOCK PROTEIN 20 FAMILY MEMBER"/>
    <property type="match status" value="1"/>
</dbReference>
<dbReference type="InterPro" id="IPR008978">
    <property type="entry name" value="HSP20-like_chaperone"/>
</dbReference>
<dbReference type="AlphaFoldDB" id="A0A5C0UJ28"/>
<dbReference type="PROSITE" id="PS01031">
    <property type="entry name" value="SHSP"/>
    <property type="match status" value="1"/>
</dbReference>
<protein>
    <submittedName>
        <fullName evidence="4">Hsp20/alpha crystallin family protein</fullName>
    </submittedName>
</protein>
<dbReference type="RefSeq" id="WP_148952160.1">
    <property type="nucleotide sequence ID" value="NZ_CP043312.1"/>
</dbReference>
<evidence type="ECO:0000256" key="1">
    <source>
        <dbReference type="PROSITE-ProRule" id="PRU00285"/>
    </source>
</evidence>
<dbReference type="Pfam" id="PF00011">
    <property type="entry name" value="HSP20"/>
    <property type="match status" value="1"/>
</dbReference>
<dbReference type="CDD" id="cd06464">
    <property type="entry name" value="ACD_sHsps-like"/>
    <property type="match status" value="1"/>
</dbReference>
<accession>A0A5C0UJ28</accession>
<proteinExistence type="inferred from homology"/>
<dbReference type="InterPro" id="IPR002068">
    <property type="entry name" value="A-crystallin/Hsp20_dom"/>
</dbReference>
<dbReference type="SUPFAM" id="SSF49764">
    <property type="entry name" value="HSP20-like chaperones"/>
    <property type="match status" value="1"/>
</dbReference>
<dbReference type="KEGG" id="snay:FZC37_02590"/>
<dbReference type="EMBL" id="CP043312">
    <property type="protein sequence ID" value="QEK39799.1"/>
    <property type="molecule type" value="Genomic_DNA"/>
</dbReference>
<dbReference type="Gene3D" id="2.60.40.790">
    <property type="match status" value="1"/>
</dbReference>
<evidence type="ECO:0000256" key="2">
    <source>
        <dbReference type="RuleBase" id="RU003616"/>
    </source>
</evidence>
<evidence type="ECO:0000313" key="5">
    <source>
        <dbReference type="Proteomes" id="UP000323844"/>
    </source>
</evidence>
<dbReference type="OrthoDB" id="9808910at2"/>